<dbReference type="InterPro" id="IPR012338">
    <property type="entry name" value="Beta-lactam/transpept-like"/>
</dbReference>
<dbReference type="InterPro" id="IPR001466">
    <property type="entry name" value="Beta-lactam-related"/>
</dbReference>
<sequence>MAKLAPAAAASLKAYIDAAVSDPSGAPGVVVVAVNKLGEPIFEHAAGKIGLGKTDMISMDSVFWIASCTKMITGIACMQLVEQGRLALDDSDQVYKLAPPGKTWEYGISLDWAGVLAERVSGLRLNDYFQENIFKPMGISDISMVPTEDMKARLAYMHLRSANGELRLHPNGHVNRRPLYASTEAEKAATFHSGGAGCFARPSDYAQVITLLLNNGTHPRTGTQILKKETVEEMFTNQIPEMPNFGRGEAVPPPKRDLINPVLEVYPGDGDSPQGWGLSFFLHLHDSGTGLHSKGTAWWAGLPNLYWWADRQRGFGGIVASQILPSSDAKMLDLWAGIEAGLIQQVVATDGIQNDASANTGGVLNVQEIN</sequence>
<proteinExistence type="predicted"/>
<dbReference type="AlphaFoldDB" id="A0AAV9Q6G3"/>
<gene>
    <name evidence="2" type="ORF">LTR25_005517</name>
</gene>
<dbReference type="Gene3D" id="3.40.710.10">
    <property type="entry name" value="DD-peptidase/beta-lactamase superfamily"/>
    <property type="match status" value="2"/>
</dbReference>
<dbReference type="Proteomes" id="UP001345827">
    <property type="component" value="Unassembled WGS sequence"/>
</dbReference>
<dbReference type="Pfam" id="PF00144">
    <property type="entry name" value="Beta-lactamase"/>
    <property type="match status" value="2"/>
</dbReference>
<dbReference type="PANTHER" id="PTHR43283">
    <property type="entry name" value="BETA-LACTAMASE-RELATED"/>
    <property type="match status" value="1"/>
</dbReference>
<accession>A0AAV9Q6G3</accession>
<dbReference type="EMBL" id="JAXLQG010000008">
    <property type="protein sequence ID" value="KAK5536842.1"/>
    <property type="molecule type" value="Genomic_DNA"/>
</dbReference>
<feature type="domain" description="Beta-lactamase-related" evidence="1">
    <location>
        <begin position="22"/>
        <end position="90"/>
    </location>
</feature>
<dbReference type="SUPFAM" id="SSF56601">
    <property type="entry name" value="beta-lactamase/transpeptidase-like"/>
    <property type="match status" value="1"/>
</dbReference>
<reference evidence="2 3" key="1">
    <citation type="submission" date="2023-06" db="EMBL/GenBank/DDBJ databases">
        <title>Black Yeasts Isolated from many extreme environments.</title>
        <authorList>
            <person name="Coleine C."/>
            <person name="Stajich J.E."/>
            <person name="Selbmann L."/>
        </authorList>
    </citation>
    <scope>NUCLEOTIDE SEQUENCE [LARGE SCALE GENOMIC DNA]</scope>
    <source>
        <strain evidence="2 3">CCFEE 5887</strain>
    </source>
</reference>
<feature type="domain" description="Beta-lactamase-related" evidence="1">
    <location>
        <begin position="98"/>
        <end position="329"/>
    </location>
</feature>
<dbReference type="InterPro" id="IPR050789">
    <property type="entry name" value="Diverse_Enzym_Activities"/>
</dbReference>
<dbReference type="PANTHER" id="PTHR43283:SF3">
    <property type="entry name" value="BETA-LACTAMASE FAMILY PROTEIN (AFU_ORTHOLOGUE AFUA_5G07500)"/>
    <property type="match status" value="1"/>
</dbReference>
<protein>
    <recommendedName>
        <fullName evidence="1">Beta-lactamase-related domain-containing protein</fullName>
    </recommendedName>
</protein>
<evidence type="ECO:0000259" key="1">
    <source>
        <dbReference type="Pfam" id="PF00144"/>
    </source>
</evidence>
<name>A0AAV9Q6G3_9PEZI</name>
<evidence type="ECO:0000313" key="3">
    <source>
        <dbReference type="Proteomes" id="UP001345827"/>
    </source>
</evidence>
<keyword evidence="3" id="KW-1185">Reference proteome</keyword>
<comment type="caution">
    <text evidence="2">The sequence shown here is derived from an EMBL/GenBank/DDBJ whole genome shotgun (WGS) entry which is preliminary data.</text>
</comment>
<evidence type="ECO:0000313" key="2">
    <source>
        <dbReference type="EMBL" id="KAK5536842.1"/>
    </source>
</evidence>
<organism evidence="2 3">
    <name type="scientific">Vermiconidia calcicola</name>
    <dbReference type="NCBI Taxonomy" id="1690605"/>
    <lineage>
        <taxon>Eukaryota</taxon>
        <taxon>Fungi</taxon>
        <taxon>Dikarya</taxon>
        <taxon>Ascomycota</taxon>
        <taxon>Pezizomycotina</taxon>
        <taxon>Dothideomycetes</taxon>
        <taxon>Dothideomycetidae</taxon>
        <taxon>Mycosphaerellales</taxon>
        <taxon>Extremaceae</taxon>
        <taxon>Vermiconidia</taxon>
    </lineage>
</organism>